<gene>
    <name evidence="3" type="ORF">ACFO6W_07065</name>
</gene>
<dbReference type="Proteomes" id="UP001596023">
    <property type="component" value="Unassembled WGS sequence"/>
</dbReference>
<name>A0ABV9KV05_9BACT</name>
<dbReference type="PROSITE" id="PS51257">
    <property type="entry name" value="PROKAR_LIPOPROTEIN"/>
    <property type="match status" value="1"/>
</dbReference>
<evidence type="ECO:0000313" key="3">
    <source>
        <dbReference type="EMBL" id="MFC4673446.1"/>
    </source>
</evidence>
<protein>
    <recommendedName>
        <fullName evidence="5">Lipoprotein</fullName>
    </recommendedName>
</protein>
<organism evidence="3 4">
    <name type="scientific">Dysgonomonas termitidis</name>
    <dbReference type="NCBI Taxonomy" id="1516126"/>
    <lineage>
        <taxon>Bacteria</taxon>
        <taxon>Pseudomonadati</taxon>
        <taxon>Bacteroidota</taxon>
        <taxon>Bacteroidia</taxon>
        <taxon>Bacteroidales</taxon>
        <taxon>Dysgonomonadaceae</taxon>
        <taxon>Dysgonomonas</taxon>
    </lineage>
</organism>
<evidence type="ECO:0000256" key="2">
    <source>
        <dbReference type="SAM" id="Phobius"/>
    </source>
</evidence>
<reference evidence="4" key="1">
    <citation type="journal article" date="2019" name="Int. J. Syst. Evol. Microbiol.">
        <title>The Global Catalogue of Microorganisms (GCM) 10K type strain sequencing project: providing services to taxonomists for standard genome sequencing and annotation.</title>
        <authorList>
            <consortium name="The Broad Institute Genomics Platform"/>
            <consortium name="The Broad Institute Genome Sequencing Center for Infectious Disease"/>
            <person name="Wu L."/>
            <person name="Ma J."/>
        </authorList>
    </citation>
    <scope>NUCLEOTIDE SEQUENCE [LARGE SCALE GENOMIC DNA]</scope>
    <source>
        <strain evidence="4">CCUG 66188</strain>
    </source>
</reference>
<comment type="caution">
    <text evidence="3">The sequence shown here is derived from an EMBL/GenBank/DDBJ whole genome shotgun (WGS) entry which is preliminary data.</text>
</comment>
<accession>A0ABV9KV05</accession>
<evidence type="ECO:0000256" key="1">
    <source>
        <dbReference type="SAM" id="MobiDB-lite"/>
    </source>
</evidence>
<proteinExistence type="predicted"/>
<feature type="region of interest" description="Disordered" evidence="1">
    <location>
        <begin position="72"/>
        <end position="112"/>
    </location>
</feature>
<keyword evidence="4" id="KW-1185">Reference proteome</keyword>
<keyword evidence="2" id="KW-0472">Membrane</keyword>
<sequence length="163" mass="18473">MVRIICLLFFFIFLSSCASRKKKDSHLSVSSASGASLSVTGRSADSLWHADWSRFFESEDTDIYIRKYDTAAKPDSAGNYPLQEEKNIRSRRNAQKEQQTAAGESKREDTRTDYTAASLTDITADQKEESATETASLFNLNWLWFIIIPAVGIFIIKKFILKK</sequence>
<dbReference type="EMBL" id="JBHSGN010000057">
    <property type="protein sequence ID" value="MFC4673446.1"/>
    <property type="molecule type" value="Genomic_DNA"/>
</dbReference>
<evidence type="ECO:0008006" key="5">
    <source>
        <dbReference type="Google" id="ProtNLM"/>
    </source>
</evidence>
<dbReference type="RefSeq" id="WP_379994728.1">
    <property type="nucleotide sequence ID" value="NZ_JBHSGN010000057.1"/>
</dbReference>
<evidence type="ECO:0000313" key="4">
    <source>
        <dbReference type="Proteomes" id="UP001596023"/>
    </source>
</evidence>
<keyword evidence="2" id="KW-0812">Transmembrane</keyword>
<feature type="transmembrane region" description="Helical" evidence="2">
    <location>
        <begin position="142"/>
        <end position="161"/>
    </location>
</feature>
<keyword evidence="2" id="KW-1133">Transmembrane helix</keyword>